<proteinExistence type="inferred from homology"/>
<evidence type="ECO:0000313" key="13">
    <source>
        <dbReference type="EMBL" id="MCZ9677469.1"/>
    </source>
</evidence>
<evidence type="ECO:0000256" key="5">
    <source>
        <dbReference type="ARBA" id="ARBA00022840"/>
    </source>
</evidence>
<feature type="compositionally biased region" description="Basic and acidic residues" evidence="9">
    <location>
        <begin position="254"/>
        <end position="268"/>
    </location>
</feature>
<evidence type="ECO:0000256" key="7">
    <source>
        <dbReference type="ARBA" id="ARBA00025923"/>
    </source>
</evidence>
<evidence type="ECO:0000256" key="9">
    <source>
        <dbReference type="SAM" id="MobiDB-lite"/>
    </source>
</evidence>
<dbReference type="Gene3D" id="3.30.980.40">
    <property type="match status" value="1"/>
</dbReference>
<keyword evidence="6" id="KW-0238">DNA-binding</keyword>
<dbReference type="PANTHER" id="PTHR22683">
    <property type="entry name" value="SPORULATION PROTEIN RELATED"/>
    <property type="match status" value="1"/>
</dbReference>
<organism evidence="13 15">
    <name type="scientific">Lactobacillus mulieris</name>
    <dbReference type="NCBI Taxonomy" id="2508708"/>
    <lineage>
        <taxon>Bacteria</taxon>
        <taxon>Bacillati</taxon>
        <taxon>Bacillota</taxon>
        <taxon>Bacilli</taxon>
        <taxon>Lactobacillales</taxon>
        <taxon>Lactobacillaceae</taxon>
        <taxon>Lactobacillus</taxon>
    </lineage>
</organism>
<keyword evidence="10" id="KW-0472">Membrane</keyword>
<dbReference type="Gene3D" id="3.40.50.300">
    <property type="entry name" value="P-loop containing nucleotide triphosphate hydrolases"/>
    <property type="match status" value="1"/>
</dbReference>
<feature type="region of interest" description="Disordered" evidence="9">
    <location>
        <begin position="704"/>
        <end position="729"/>
    </location>
</feature>
<keyword evidence="10" id="KW-0812">Transmembrane</keyword>
<feature type="transmembrane region" description="Helical" evidence="10">
    <location>
        <begin position="49"/>
        <end position="75"/>
    </location>
</feature>
<sequence>MPRKRKKATKAKTVAQKELRWAIFGIFLVIYALLTFAKLGLIGKEFANILRFFIGDSYPILAFLFLMFGSVMLIYSKPPLIGFKRSSGLFLAYSGLVLELAANFFSHLDVFNGFINVFTKTILAEFSRGNLTESVGGGLVGSFYYSVFYPLLGNLGAVILGLLLLISGLLMFFDVKFVQILHLFQSSSQKFIETNKDAGIKLKDKYVEARDNYLQNRDNRKNLQDPLANNDDIFPDTGDMKTQSQTDLDVMPDLSKKTTTEKETHFEPEIEIPSPSNSEEKELPKSHAFADEDQKMKMELGNVDHGEIKPTHINSNYQKPPLDLLAPIKKVDQSGDKNLIRHNTQVLESTFKSFGVEVNVKKAILGPTVTRYEIQPAVGVKVSKIVNLADDLALALAAKDIRIEAPIPGKPLVGIEVPNKTTSAVSFKDVMLNQDNKSKANPLDVPLGKDVTGTTISANLTKMPHMLIAGSTGSGKSVAINTMLTSILMKANPDDVKLVLIDPKMVELSVYSGVPHLLIPVVTDAKLAANALHKTVKEMERRYKLFAAGGVRNIGEYNQKVIENNQDKEKPVMKKLPFILVVVDELSDLMMVGGHDVEDAIVRLGQMARAAGIHMILATQRPSVDVITGLIKANVPSRISFAVSSGVDSRTILDQVGAEKLLGRGDMLYLPIGAAKPERVQGAYISVEEVEKVVAWVKDQQEADYNESMMPQKGEEQSDNSSNDEPEDEFYEEAVKLVTKQQSASVSMLQRRFRIGYNRAARIIDEMEAKGIVGPSEGSKPRQVLVQPKMENDNGQ</sequence>
<evidence type="ECO:0000313" key="15">
    <source>
        <dbReference type="Proteomes" id="UP001211566"/>
    </source>
</evidence>
<dbReference type="Pfam" id="PF01580">
    <property type="entry name" value="FtsK_SpoIIIE"/>
    <property type="match status" value="1"/>
</dbReference>
<feature type="transmembrane region" description="Helical" evidence="10">
    <location>
        <begin position="147"/>
        <end position="173"/>
    </location>
</feature>
<dbReference type="InterPro" id="IPR002543">
    <property type="entry name" value="FtsK_dom"/>
</dbReference>
<reference evidence="13" key="1">
    <citation type="submission" date="2022-01" db="EMBL/GenBank/DDBJ databases">
        <title>STING isolate genome collection.</title>
        <authorList>
            <person name="France M."/>
            <person name="Rutt L."/>
            <person name="Humphrys M."/>
            <person name="Ravel J."/>
        </authorList>
    </citation>
    <scope>NUCLEOTIDE SEQUENCE</scope>
    <source>
        <strain evidence="13">C0081E5</strain>
    </source>
</reference>
<dbReference type="Pfam" id="PF17854">
    <property type="entry name" value="FtsK_alpha"/>
    <property type="match status" value="1"/>
</dbReference>
<evidence type="ECO:0000313" key="12">
    <source>
        <dbReference type="EMBL" id="MCZ3621255.1"/>
    </source>
</evidence>
<dbReference type="InterPro" id="IPR036390">
    <property type="entry name" value="WH_DNA-bd_sf"/>
</dbReference>
<dbReference type="InterPro" id="IPR041027">
    <property type="entry name" value="FtsK_alpha"/>
</dbReference>
<reference evidence="12 14" key="2">
    <citation type="submission" date="2022-01" db="EMBL/GenBank/DDBJ databases">
        <title>VMRC isolate genome collection.</title>
        <authorList>
            <person name="France M."/>
            <person name="Rutt L."/>
            <person name="Humphrys M."/>
            <person name="Ravel J."/>
        </authorList>
    </citation>
    <scope>NUCLEOTIDE SEQUENCE [LARGE SCALE GENOMIC DNA]</scope>
    <source>
        <strain evidence="12 14">C0172B4</strain>
    </source>
</reference>
<evidence type="ECO:0000256" key="6">
    <source>
        <dbReference type="ARBA" id="ARBA00023125"/>
    </source>
</evidence>
<dbReference type="SUPFAM" id="SSF52540">
    <property type="entry name" value="P-loop containing nucleoside triphosphate hydrolases"/>
    <property type="match status" value="1"/>
</dbReference>
<evidence type="ECO:0000256" key="2">
    <source>
        <dbReference type="ARBA" id="ARBA00006474"/>
    </source>
</evidence>
<dbReference type="Proteomes" id="UP001211420">
    <property type="component" value="Unassembled WGS sequence"/>
</dbReference>
<dbReference type="Proteomes" id="UP001211566">
    <property type="component" value="Unassembled WGS sequence"/>
</dbReference>
<keyword evidence="3 8" id="KW-0547">Nucleotide-binding</keyword>
<feature type="region of interest" description="Disordered" evidence="9">
    <location>
        <begin position="217"/>
        <end position="291"/>
    </location>
</feature>
<evidence type="ECO:0000259" key="11">
    <source>
        <dbReference type="PROSITE" id="PS50901"/>
    </source>
</evidence>
<evidence type="ECO:0000256" key="8">
    <source>
        <dbReference type="PROSITE-ProRule" id="PRU00289"/>
    </source>
</evidence>
<dbReference type="InterPro" id="IPR050206">
    <property type="entry name" value="FtsK/SpoIIIE/SftA"/>
</dbReference>
<dbReference type="GO" id="GO:0007059">
    <property type="term" value="P:chromosome segregation"/>
    <property type="evidence" value="ECO:0007669"/>
    <property type="project" value="UniProtKB-KW"/>
</dbReference>
<accession>A0AAW5WVP8</accession>
<feature type="region of interest" description="Disordered" evidence="9">
    <location>
        <begin position="768"/>
        <end position="796"/>
    </location>
</feature>
<feature type="compositionally biased region" description="Basic and acidic residues" evidence="9">
    <location>
        <begin position="278"/>
        <end position="291"/>
    </location>
</feature>
<keyword evidence="10" id="KW-1133">Transmembrane helix</keyword>
<protein>
    <submittedName>
        <fullName evidence="13">DNA translocase FtsK</fullName>
    </submittedName>
</protein>
<keyword evidence="14" id="KW-1185">Reference proteome</keyword>
<dbReference type="InterPro" id="IPR018541">
    <property type="entry name" value="Ftsk_gamma"/>
</dbReference>
<feature type="binding site" evidence="8">
    <location>
        <begin position="470"/>
        <end position="477"/>
    </location>
    <ligand>
        <name>ATP</name>
        <dbReference type="ChEBI" id="CHEBI:30616"/>
    </ligand>
</feature>
<dbReference type="RefSeq" id="WP_269255047.1">
    <property type="nucleotide sequence ID" value="NZ_JAKHEY010000001.1"/>
</dbReference>
<dbReference type="SMART" id="SM00843">
    <property type="entry name" value="Ftsk_gamma"/>
    <property type="match status" value="1"/>
</dbReference>
<dbReference type="PANTHER" id="PTHR22683:SF41">
    <property type="entry name" value="DNA TRANSLOCASE FTSK"/>
    <property type="match status" value="1"/>
</dbReference>
<feature type="domain" description="FtsK" evidence="11">
    <location>
        <begin position="453"/>
        <end position="650"/>
    </location>
</feature>
<comment type="similarity">
    <text evidence="2">Belongs to the FtsK/SpoIIIE/SftA family.</text>
</comment>
<name>A0AAW5WVP8_9LACO</name>
<dbReference type="InterPro" id="IPR036388">
    <property type="entry name" value="WH-like_DNA-bd_sf"/>
</dbReference>
<comment type="subunit">
    <text evidence="7">Homohexamer. Forms a ring that surrounds DNA.</text>
</comment>
<comment type="caution">
    <text evidence="13">The sequence shown here is derived from an EMBL/GenBank/DDBJ whole genome shotgun (WGS) entry which is preliminary data.</text>
</comment>
<keyword evidence="4" id="KW-0159">Chromosome partition</keyword>
<dbReference type="InterPro" id="IPR027417">
    <property type="entry name" value="P-loop_NTPase"/>
</dbReference>
<feature type="transmembrane region" description="Helical" evidence="10">
    <location>
        <begin position="21"/>
        <end position="43"/>
    </location>
</feature>
<evidence type="ECO:0000313" key="14">
    <source>
        <dbReference type="Proteomes" id="UP001211420"/>
    </source>
</evidence>
<dbReference type="GO" id="GO:0016020">
    <property type="term" value="C:membrane"/>
    <property type="evidence" value="ECO:0007669"/>
    <property type="project" value="UniProtKB-SubCell"/>
</dbReference>
<dbReference type="Pfam" id="PF09397">
    <property type="entry name" value="FtsK_gamma"/>
    <property type="match status" value="1"/>
</dbReference>
<keyword evidence="5 8" id="KW-0067">ATP-binding</keyword>
<dbReference type="CDD" id="cd01127">
    <property type="entry name" value="TrwB_TraG_TraD_VirD4"/>
    <property type="match status" value="1"/>
</dbReference>
<dbReference type="AlphaFoldDB" id="A0AAW5WVP8"/>
<dbReference type="EMBL" id="JAKHPW010000001">
    <property type="protein sequence ID" value="MCZ3621255.1"/>
    <property type="molecule type" value="Genomic_DNA"/>
</dbReference>
<dbReference type="SUPFAM" id="SSF46785">
    <property type="entry name" value="Winged helix' DNA-binding domain"/>
    <property type="match status" value="1"/>
</dbReference>
<dbReference type="PROSITE" id="PS50901">
    <property type="entry name" value="FTSK"/>
    <property type="match status" value="1"/>
</dbReference>
<dbReference type="EMBL" id="JAKHEY010000001">
    <property type="protein sequence ID" value="MCZ9677469.1"/>
    <property type="molecule type" value="Genomic_DNA"/>
</dbReference>
<gene>
    <name evidence="12" type="ORF">L2772_00040</name>
    <name evidence="13" type="ORF">L2Z99_00040</name>
</gene>
<evidence type="ECO:0000256" key="10">
    <source>
        <dbReference type="SAM" id="Phobius"/>
    </source>
</evidence>
<dbReference type="GO" id="GO:0003677">
    <property type="term" value="F:DNA binding"/>
    <property type="evidence" value="ECO:0007669"/>
    <property type="project" value="UniProtKB-KW"/>
</dbReference>
<comment type="subcellular location">
    <subcellularLocation>
        <location evidence="1">Membrane</location>
        <topology evidence="1">Multi-pass membrane protein</topology>
    </subcellularLocation>
</comment>
<evidence type="ECO:0000256" key="1">
    <source>
        <dbReference type="ARBA" id="ARBA00004141"/>
    </source>
</evidence>
<evidence type="ECO:0000256" key="4">
    <source>
        <dbReference type="ARBA" id="ARBA00022829"/>
    </source>
</evidence>
<dbReference type="GO" id="GO:0005524">
    <property type="term" value="F:ATP binding"/>
    <property type="evidence" value="ECO:0007669"/>
    <property type="project" value="UniProtKB-UniRule"/>
</dbReference>
<evidence type="ECO:0000256" key="3">
    <source>
        <dbReference type="ARBA" id="ARBA00022741"/>
    </source>
</evidence>
<dbReference type="Gene3D" id="1.10.10.10">
    <property type="entry name" value="Winged helix-like DNA-binding domain superfamily/Winged helix DNA-binding domain"/>
    <property type="match status" value="1"/>
</dbReference>